<feature type="transmembrane region" description="Helical" evidence="1">
    <location>
        <begin position="14"/>
        <end position="39"/>
    </location>
</feature>
<accession>A0A2H0N779</accession>
<keyword evidence="1" id="KW-0812">Transmembrane</keyword>
<sequence>MPIPGVSQSSNGDIGSYVATLFQFGLAIVGLVAFAMIVFNGVKYIMGAGNESLVGDAKVGIWQAIVGVLLLLASVVLLNTINPCILSSVKIWGDGAQRDVKCATNNFGLEGRSDEEIREAITDNLSSGQIEGIRRIDRGGTLEIAGTDSDNGHPIKILVSKDGSYTIHELQGASYIQINQGTDINTLDKSFINIKEGYNINEEVRAYLLEKTKEIYANDGIPLSDDQLDREAETLNIEIKNDFKHRGYLINGRITCEKISNSITPYYKCLPVFITMTNTSISTPILERITIPQNPVYIEFPANNSRDKTIIENYILKLVNSNIQY</sequence>
<dbReference type="AlphaFoldDB" id="A0A2H0N779"/>
<dbReference type="Proteomes" id="UP000229893">
    <property type="component" value="Unassembled WGS sequence"/>
</dbReference>
<evidence type="ECO:0000313" key="3">
    <source>
        <dbReference type="Proteomes" id="UP000229893"/>
    </source>
</evidence>
<dbReference type="EMBL" id="PCWO01000040">
    <property type="protein sequence ID" value="PIR04754.1"/>
    <property type="molecule type" value="Genomic_DNA"/>
</dbReference>
<reference evidence="2 3" key="1">
    <citation type="submission" date="2017-09" db="EMBL/GenBank/DDBJ databases">
        <title>Depth-based differentiation of microbial function through sediment-hosted aquifers and enrichment of novel symbionts in the deep terrestrial subsurface.</title>
        <authorList>
            <person name="Probst A.J."/>
            <person name="Ladd B."/>
            <person name="Jarett J.K."/>
            <person name="Geller-Mcgrath D.E."/>
            <person name="Sieber C.M."/>
            <person name="Emerson J.B."/>
            <person name="Anantharaman K."/>
            <person name="Thomas B.C."/>
            <person name="Malmstrom R."/>
            <person name="Stieglmeier M."/>
            <person name="Klingl A."/>
            <person name="Woyke T."/>
            <person name="Ryan C.M."/>
            <person name="Banfield J.F."/>
        </authorList>
    </citation>
    <scope>NUCLEOTIDE SEQUENCE [LARGE SCALE GENOMIC DNA]</scope>
    <source>
        <strain evidence="2">CG11_big_fil_rev_8_21_14_0_20_35_14</strain>
    </source>
</reference>
<comment type="caution">
    <text evidence="2">The sequence shown here is derived from an EMBL/GenBank/DDBJ whole genome shotgun (WGS) entry which is preliminary data.</text>
</comment>
<evidence type="ECO:0000256" key="1">
    <source>
        <dbReference type="SAM" id="Phobius"/>
    </source>
</evidence>
<gene>
    <name evidence="2" type="ORF">COV57_02675</name>
</gene>
<keyword evidence="1" id="KW-1133">Transmembrane helix</keyword>
<protein>
    <submittedName>
        <fullName evidence="2">Uncharacterized protein</fullName>
    </submittedName>
</protein>
<feature type="transmembrane region" description="Helical" evidence="1">
    <location>
        <begin position="59"/>
        <end position="78"/>
    </location>
</feature>
<proteinExistence type="predicted"/>
<organism evidence="2 3">
    <name type="scientific">Candidatus Liptonbacteria bacterium CG11_big_fil_rev_8_21_14_0_20_35_14</name>
    <dbReference type="NCBI Taxonomy" id="1974634"/>
    <lineage>
        <taxon>Bacteria</taxon>
        <taxon>Candidatus Liptoniibacteriota</taxon>
    </lineage>
</organism>
<name>A0A2H0N779_9BACT</name>
<keyword evidence="1" id="KW-0472">Membrane</keyword>
<evidence type="ECO:0000313" key="2">
    <source>
        <dbReference type="EMBL" id="PIR04754.1"/>
    </source>
</evidence>